<evidence type="ECO:0000313" key="1">
    <source>
        <dbReference type="EMBL" id="AKL94259.1"/>
    </source>
</evidence>
<name>A0A0D8I785_9CLOT</name>
<dbReference type="GO" id="GO:0009847">
    <property type="term" value="P:spore germination"/>
    <property type="evidence" value="ECO:0007669"/>
    <property type="project" value="InterPro"/>
</dbReference>
<dbReference type="Pfam" id="PF03413">
    <property type="entry name" value="PepSY"/>
    <property type="match status" value="1"/>
</dbReference>
<dbReference type="RefSeq" id="WP_044825753.1">
    <property type="nucleotide sequence ID" value="NZ_CP009687.1"/>
</dbReference>
<dbReference type="NCBIfam" id="TIGR02889">
    <property type="entry name" value="spore_YpeB"/>
    <property type="match status" value="1"/>
</dbReference>
<dbReference type="Pfam" id="PF20769">
    <property type="entry name" value="YPEB_N"/>
    <property type="match status" value="1"/>
</dbReference>
<accession>A0A0D8I785</accession>
<dbReference type="InterPro" id="IPR025711">
    <property type="entry name" value="PepSY"/>
</dbReference>
<keyword evidence="2" id="KW-1185">Reference proteome</keyword>
<dbReference type="Pfam" id="PF14620">
    <property type="entry name" value="YPEB_PepSY1-2"/>
    <property type="match status" value="1"/>
</dbReference>
<dbReference type="Proteomes" id="UP000035704">
    <property type="component" value="Chromosome"/>
</dbReference>
<proteinExistence type="predicted"/>
<reference evidence="1 2" key="1">
    <citation type="submission" date="2014-10" db="EMBL/GenBank/DDBJ databases">
        <title>Genome sequence of Clostridium aceticum DSM 1496.</title>
        <authorList>
            <person name="Poehlein A."/>
            <person name="Schiel-Bengelsdorf B."/>
            <person name="Gottschalk G."/>
            <person name="Duerre P."/>
            <person name="Daniel R."/>
        </authorList>
    </citation>
    <scope>NUCLEOTIDE SEQUENCE [LARGE SCALE GENOMIC DNA]</scope>
    <source>
        <strain evidence="1 2">DSM 1496</strain>
    </source>
</reference>
<dbReference type="AlphaFoldDB" id="A0A0D8I785"/>
<dbReference type="EMBL" id="CP009687">
    <property type="protein sequence ID" value="AKL94259.1"/>
    <property type="molecule type" value="Genomic_DNA"/>
</dbReference>
<protein>
    <submittedName>
        <fullName evidence="1">Sporulation protein YpeB</fullName>
    </submittedName>
</protein>
<dbReference type="InterPro" id="IPR048402">
    <property type="entry name" value="YpeB_N"/>
</dbReference>
<dbReference type="InterPro" id="IPR014239">
    <property type="entry name" value="YpeB_PepSY1-2"/>
</dbReference>
<dbReference type="PATRIC" id="fig|84022.5.peg.1237"/>
<organism evidence="1 2">
    <name type="scientific">Clostridium aceticum</name>
    <dbReference type="NCBI Taxonomy" id="84022"/>
    <lineage>
        <taxon>Bacteria</taxon>
        <taxon>Bacillati</taxon>
        <taxon>Bacillota</taxon>
        <taxon>Clostridia</taxon>
        <taxon>Eubacteriales</taxon>
        <taxon>Clostridiaceae</taxon>
        <taxon>Clostridium</taxon>
    </lineage>
</organism>
<evidence type="ECO:0000313" key="2">
    <source>
        <dbReference type="Proteomes" id="UP000035704"/>
    </source>
</evidence>
<dbReference type="OrthoDB" id="2372097at2"/>
<sequence>MRRYILPSILAVALVATGIWGYYQYNERNDYHTYLDLQFQRQFYDLIGHVENAQVDLAKAMVSGGNKDIIKYLNDTVFQSYMAQEKLTQLPLDHGAIRRTENFLNQLGDYCTAMVNKSLEGIVLDQDEMSTLSELHNYANMLSQQLIELQQNISAGGINFGDLRREGNRDLAQLSDRMEKFQLINFEERMQEYPELIYDGPFSEHLKDVQPRLEGETIDEGQAIQVVQENFREESVRDIEVTGEIENTSIPAYYLRGTRNGNNGQEVSMAVSKTGGKVVWYLNPREIGESTLDREEAIKRAEEFLTNKGYEDMVATYTTNYEGQSVINFAYEQDDVIVYTDLIKVKVALDDGEIIGLETEGFLINHHKRDIEEPEVSEEEARERLSSGVEVESTRLAIIPTAGEKEILCYEFKVKFGEDHYLVYIDANKGEQRQLLLMIEQEDGTLVM</sequence>
<dbReference type="STRING" id="84022.CACET_c07490"/>
<dbReference type="KEGG" id="cace:CACET_c07490"/>
<gene>
    <name evidence="1" type="primary">ypeB</name>
    <name evidence="1" type="ORF">CACET_c07490</name>
</gene>